<proteinExistence type="predicted"/>
<evidence type="ECO:0000313" key="1">
    <source>
        <dbReference type="EMBL" id="QPH52020.1"/>
    </source>
</evidence>
<reference evidence="1 2" key="1">
    <citation type="submission" date="2020-11" db="EMBL/GenBank/DDBJ databases">
        <title>Pseudomonas fulva producing VIM-24.</title>
        <authorList>
            <person name="Liu S."/>
        </authorList>
    </citation>
    <scope>NUCLEOTIDE SEQUENCE [LARGE SCALE GENOMIC DNA]</scope>
    <source>
        <strain evidence="1 2">ZDHY414</strain>
        <plasmid evidence="1 2">pVIM-24-ZDHY414</plasmid>
    </source>
</reference>
<geneLocation type="plasmid" evidence="1 2">
    <name>pVIM-24-ZDHY414</name>
</geneLocation>
<protein>
    <submittedName>
        <fullName evidence="1">Uncharacterized protein</fullName>
    </submittedName>
</protein>
<accession>A0A7S9LNR0</accession>
<dbReference type="AlphaFoldDB" id="A0A7S9LNR0"/>
<keyword evidence="1" id="KW-0614">Plasmid</keyword>
<evidence type="ECO:0000313" key="2">
    <source>
        <dbReference type="Proteomes" id="UP000594430"/>
    </source>
</evidence>
<dbReference type="RefSeq" id="WP_191087981.1">
    <property type="nucleotide sequence ID" value="NZ_CP064945.1"/>
</dbReference>
<sequence>MNLAFKEALAARLLWVDVVVVDCIGGSKEQFEEAIQGAYDAVHKLASNDVLIYRHYGPRAPQLFLDIPELANQYNLAHEAYTESYYTNYHDGDLVLEANWLAPAPPLDLPYSAWILAVNNRVRELEDDECSYLHAWGRGMGIEEAAIHVVNSGSNAPFPI</sequence>
<dbReference type="EMBL" id="CP064948">
    <property type="protein sequence ID" value="QPH52020.1"/>
    <property type="molecule type" value="Genomic_DNA"/>
</dbReference>
<gene>
    <name evidence="1" type="ORF">IZU98_24390</name>
</gene>
<name>A0A7S9LNR0_9PSED</name>
<organism evidence="1 2">
    <name type="scientific">Pseudomonas fulva</name>
    <dbReference type="NCBI Taxonomy" id="47880"/>
    <lineage>
        <taxon>Bacteria</taxon>
        <taxon>Pseudomonadati</taxon>
        <taxon>Pseudomonadota</taxon>
        <taxon>Gammaproteobacteria</taxon>
        <taxon>Pseudomonadales</taxon>
        <taxon>Pseudomonadaceae</taxon>
        <taxon>Pseudomonas</taxon>
    </lineage>
</organism>
<dbReference type="Proteomes" id="UP000594430">
    <property type="component" value="Plasmid pVIM-24-ZDHY414"/>
</dbReference>